<dbReference type="GO" id="GO:0004765">
    <property type="term" value="F:shikimate kinase activity"/>
    <property type="evidence" value="ECO:0007669"/>
    <property type="project" value="UniProtKB-UniRule"/>
</dbReference>
<feature type="binding site" evidence="11">
    <location>
        <position position="186"/>
    </location>
    <ligand>
        <name>substrate</name>
    </ligand>
</feature>
<dbReference type="GO" id="GO:0009073">
    <property type="term" value="P:aromatic amino acid family biosynthetic process"/>
    <property type="evidence" value="ECO:0007669"/>
    <property type="project" value="UniProtKB-KW"/>
</dbReference>
<comment type="caution">
    <text evidence="13">The sequence shown here is derived from an EMBL/GenBank/DDBJ whole genome shotgun (WGS) entry which is preliminary data.</text>
</comment>
<keyword evidence="4 11" id="KW-0028">Amino-acid biosynthesis</keyword>
<gene>
    <name evidence="11" type="primary">aroK</name>
    <name evidence="13" type="ORF">A8950_1090</name>
</gene>
<dbReference type="PANTHER" id="PTHR21087:SF16">
    <property type="entry name" value="SHIKIMATE KINASE 1, CHLOROPLASTIC"/>
    <property type="match status" value="1"/>
</dbReference>
<dbReference type="PANTHER" id="PTHR21087">
    <property type="entry name" value="SHIKIMATE KINASE"/>
    <property type="match status" value="1"/>
</dbReference>
<evidence type="ECO:0000256" key="12">
    <source>
        <dbReference type="SAM" id="MobiDB-lite"/>
    </source>
</evidence>
<dbReference type="InterPro" id="IPR023000">
    <property type="entry name" value="Shikimate_kinase_CS"/>
</dbReference>
<feature type="region of interest" description="Disordered" evidence="12">
    <location>
        <begin position="1"/>
        <end position="39"/>
    </location>
</feature>
<keyword evidence="5 11" id="KW-0808">Transferase</keyword>
<dbReference type="HAMAP" id="MF_00109">
    <property type="entry name" value="Shikimate_kinase"/>
    <property type="match status" value="1"/>
</dbReference>
<dbReference type="SUPFAM" id="SSF52540">
    <property type="entry name" value="P-loop containing nucleoside triphosphate hydrolases"/>
    <property type="match status" value="1"/>
</dbReference>
<dbReference type="EMBL" id="SNYW01000006">
    <property type="protein sequence ID" value="TDQ84533.1"/>
    <property type="molecule type" value="Genomic_DNA"/>
</dbReference>
<dbReference type="OrthoDB" id="9800332at2"/>
<evidence type="ECO:0000256" key="2">
    <source>
        <dbReference type="ARBA" id="ARBA00006997"/>
    </source>
</evidence>
<keyword evidence="6 11" id="KW-0547">Nucleotide-binding</keyword>
<protein>
    <recommendedName>
        <fullName evidence="3 11">Shikimate kinase</fullName>
        <shortName evidence="11">SK</shortName>
        <ecNumber evidence="3 11">2.7.1.71</ecNumber>
    </recommendedName>
</protein>
<keyword evidence="7 11" id="KW-0418">Kinase</keyword>
<dbReference type="PRINTS" id="PR01100">
    <property type="entry name" value="SHIKIMTKNASE"/>
</dbReference>
<comment type="cofactor">
    <cofactor evidence="11">
        <name>Mg(2+)</name>
        <dbReference type="ChEBI" id="CHEBI:18420"/>
    </cofactor>
    <text evidence="11">Binds 1 Mg(2+) ion per subunit.</text>
</comment>
<feature type="binding site" evidence="11">
    <location>
        <position position="129"/>
    </location>
    <ligand>
        <name>substrate</name>
    </ligand>
</feature>
<dbReference type="InterPro" id="IPR031322">
    <property type="entry name" value="Shikimate/glucono_kinase"/>
</dbReference>
<reference evidence="13 14" key="1">
    <citation type="submission" date="2019-03" db="EMBL/GenBank/DDBJ databases">
        <title>Genomic Encyclopedia of Type Strains, Phase III (KMG-III): the genomes of soil and plant-associated and newly described type strains.</title>
        <authorList>
            <person name="Whitman W."/>
        </authorList>
    </citation>
    <scope>NUCLEOTIDE SEQUENCE [LARGE SCALE GENOMIC DNA]</scope>
    <source>
        <strain evidence="13 14">CGMCC 1.7660</strain>
    </source>
</reference>
<keyword evidence="11" id="KW-0963">Cytoplasm</keyword>
<evidence type="ECO:0000313" key="13">
    <source>
        <dbReference type="EMBL" id="TDQ84533.1"/>
    </source>
</evidence>
<evidence type="ECO:0000256" key="11">
    <source>
        <dbReference type="HAMAP-Rule" id="MF_00109"/>
    </source>
</evidence>
<evidence type="ECO:0000256" key="3">
    <source>
        <dbReference type="ARBA" id="ARBA00012154"/>
    </source>
</evidence>
<dbReference type="GO" id="GO:0009423">
    <property type="term" value="P:chorismate biosynthetic process"/>
    <property type="evidence" value="ECO:0007669"/>
    <property type="project" value="UniProtKB-UniRule"/>
</dbReference>
<evidence type="ECO:0000256" key="10">
    <source>
        <dbReference type="ARBA" id="ARBA00048567"/>
    </source>
</evidence>
<feature type="compositionally biased region" description="Basic and acidic residues" evidence="12">
    <location>
        <begin position="18"/>
        <end position="28"/>
    </location>
</feature>
<keyword evidence="11" id="KW-0460">Magnesium</keyword>
<feature type="binding site" evidence="11">
    <location>
        <begin position="60"/>
        <end position="65"/>
    </location>
    <ligand>
        <name>ATP</name>
        <dbReference type="ChEBI" id="CHEBI:30616"/>
    </ligand>
</feature>
<dbReference type="Pfam" id="PF01202">
    <property type="entry name" value="SKI"/>
    <property type="match status" value="1"/>
</dbReference>
<dbReference type="GO" id="GO:0000287">
    <property type="term" value="F:magnesium ion binding"/>
    <property type="evidence" value="ECO:0007669"/>
    <property type="project" value="UniProtKB-UniRule"/>
</dbReference>
<feature type="binding site" evidence="11">
    <location>
        <position position="167"/>
    </location>
    <ligand>
        <name>ATP</name>
        <dbReference type="ChEBI" id="CHEBI:30616"/>
    </ligand>
</feature>
<dbReference type="GO" id="GO:0005829">
    <property type="term" value="C:cytosol"/>
    <property type="evidence" value="ECO:0007669"/>
    <property type="project" value="TreeGrafter"/>
</dbReference>
<comment type="subunit">
    <text evidence="11">Monomer.</text>
</comment>
<feature type="binding site" evidence="11">
    <location>
        <position position="107"/>
    </location>
    <ligand>
        <name>substrate</name>
    </ligand>
</feature>
<evidence type="ECO:0000256" key="4">
    <source>
        <dbReference type="ARBA" id="ARBA00022605"/>
    </source>
</evidence>
<dbReference type="InterPro" id="IPR000623">
    <property type="entry name" value="Shikimate_kinase/TSH1"/>
</dbReference>
<dbReference type="UniPathway" id="UPA00053">
    <property type="reaction ID" value="UER00088"/>
</dbReference>
<evidence type="ECO:0000256" key="8">
    <source>
        <dbReference type="ARBA" id="ARBA00022840"/>
    </source>
</evidence>
<evidence type="ECO:0000256" key="5">
    <source>
        <dbReference type="ARBA" id="ARBA00022679"/>
    </source>
</evidence>
<keyword evidence="11" id="KW-0479">Metal-binding</keyword>
<comment type="caution">
    <text evidence="11">Lacks conserved residue(s) required for the propagation of feature annotation.</text>
</comment>
<keyword evidence="9 11" id="KW-0057">Aromatic amino acid biosynthesis</keyword>
<keyword evidence="14" id="KW-1185">Reference proteome</keyword>
<dbReference type="Proteomes" id="UP000295783">
    <property type="component" value="Unassembled WGS sequence"/>
</dbReference>
<dbReference type="GO" id="GO:0008652">
    <property type="term" value="P:amino acid biosynthetic process"/>
    <property type="evidence" value="ECO:0007669"/>
    <property type="project" value="UniProtKB-KW"/>
</dbReference>
<comment type="function">
    <text evidence="11">Catalyzes the specific phosphorylation of the 3-hydroxyl group of shikimic acid using ATP as a cosubstrate.</text>
</comment>
<dbReference type="RefSeq" id="WP_133612551.1">
    <property type="nucleotide sequence ID" value="NZ_SNYW01000006.1"/>
</dbReference>
<proteinExistence type="inferred from homology"/>
<comment type="similarity">
    <text evidence="2 11">Belongs to the shikimate kinase family.</text>
</comment>
<dbReference type="InterPro" id="IPR027417">
    <property type="entry name" value="P-loop_NTPase"/>
</dbReference>
<evidence type="ECO:0000256" key="7">
    <source>
        <dbReference type="ARBA" id="ARBA00022777"/>
    </source>
</evidence>
<dbReference type="EC" id="2.7.1.71" evidence="3 11"/>
<accession>A0A4R6WYK9</accession>
<organism evidence="13 14">
    <name type="scientific">Dongia mobilis</name>
    <dbReference type="NCBI Taxonomy" id="578943"/>
    <lineage>
        <taxon>Bacteria</taxon>
        <taxon>Pseudomonadati</taxon>
        <taxon>Pseudomonadota</taxon>
        <taxon>Alphaproteobacteria</taxon>
        <taxon>Rhodospirillales</taxon>
        <taxon>Dongiaceae</taxon>
        <taxon>Dongia</taxon>
    </lineage>
</organism>
<comment type="subcellular location">
    <subcellularLocation>
        <location evidence="11">Cytoplasm</location>
    </subcellularLocation>
</comment>
<evidence type="ECO:0000256" key="9">
    <source>
        <dbReference type="ARBA" id="ARBA00023141"/>
    </source>
</evidence>
<evidence type="ECO:0000256" key="1">
    <source>
        <dbReference type="ARBA" id="ARBA00004842"/>
    </source>
</evidence>
<dbReference type="GO" id="GO:0005524">
    <property type="term" value="F:ATP binding"/>
    <property type="evidence" value="ECO:0007669"/>
    <property type="project" value="UniProtKB-UniRule"/>
</dbReference>
<dbReference type="AlphaFoldDB" id="A0A4R6WYK9"/>
<feature type="binding site" evidence="11">
    <location>
        <position position="64"/>
    </location>
    <ligand>
        <name>Mg(2+)</name>
        <dbReference type="ChEBI" id="CHEBI:18420"/>
    </ligand>
</feature>
<keyword evidence="8 11" id="KW-0067">ATP-binding</keyword>
<dbReference type="NCBIfam" id="NF010552">
    <property type="entry name" value="PRK13946.1"/>
    <property type="match status" value="1"/>
</dbReference>
<name>A0A4R6WYK9_9PROT</name>
<dbReference type="PROSITE" id="PS01128">
    <property type="entry name" value="SHIKIMATE_KINASE"/>
    <property type="match status" value="1"/>
</dbReference>
<comment type="catalytic activity">
    <reaction evidence="10 11">
        <text>shikimate + ATP = 3-phosphoshikimate + ADP + H(+)</text>
        <dbReference type="Rhea" id="RHEA:13121"/>
        <dbReference type="ChEBI" id="CHEBI:15378"/>
        <dbReference type="ChEBI" id="CHEBI:30616"/>
        <dbReference type="ChEBI" id="CHEBI:36208"/>
        <dbReference type="ChEBI" id="CHEBI:145989"/>
        <dbReference type="ChEBI" id="CHEBI:456216"/>
        <dbReference type="EC" id="2.7.1.71"/>
    </reaction>
</comment>
<evidence type="ECO:0000313" key="14">
    <source>
        <dbReference type="Proteomes" id="UP000295783"/>
    </source>
</evidence>
<evidence type="ECO:0000256" key="6">
    <source>
        <dbReference type="ARBA" id="ARBA00022741"/>
    </source>
</evidence>
<sequence>MVDAEPDSPRQDPAASRAPERIPERGRDSATQTDQRGDRDAVRSILARLDRPVVLVGLMGAGKSCIGKRLASHLGLPFVDADREIEIAAGGCTIPEIFAMHGEAAFRDGERRVIQRLLGNPVHILATGGGAFVDPNTRALVKERGLSIWIRADLDLLVKRVSRRNNRPLLQNVDPRTKLAELMTLRDPFYAEADIIVDSADGPPEVTLGRVLEALEAHLLRKSGEKP</sequence>
<feature type="binding site" evidence="11">
    <location>
        <position position="82"/>
    </location>
    <ligand>
        <name>substrate</name>
    </ligand>
</feature>
<dbReference type="CDD" id="cd00464">
    <property type="entry name" value="SK"/>
    <property type="match status" value="1"/>
</dbReference>
<comment type="pathway">
    <text evidence="1 11">Metabolic intermediate biosynthesis; chorismate biosynthesis; chorismate from D-erythrose 4-phosphate and phosphoenolpyruvate: step 5/7.</text>
</comment>
<dbReference type="Gene3D" id="3.40.50.300">
    <property type="entry name" value="P-loop containing nucleotide triphosphate hydrolases"/>
    <property type="match status" value="1"/>
</dbReference>